<sequence length="178" mass="18510">MQNECSTTHNFPSDSPGHIASLLFDSSLRPSSKTGVLPCCIGLAASHLRPHTLILDDTAEHRGVTAGAAIAGGGALAVISYSIIAAKPATYSTVQFALFDTITQMPSYEPISIDDADTKPALAGHCTCIVMGVLMDIGVVSSQPARAQTTDMGLSVQHEGDTTKDAAKDTECYGDVVD</sequence>
<evidence type="ECO:0000313" key="2">
    <source>
        <dbReference type="EMBL" id="KJA13448.1"/>
    </source>
</evidence>
<feature type="region of interest" description="Disordered" evidence="1">
    <location>
        <begin position="150"/>
        <end position="169"/>
    </location>
</feature>
<evidence type="ECO:0000256" key="1">
    <source>
        <dbReference type="SAM" id="MobiDB-lite"/>
    </source>
</evidence>
<feature type="compositionally biased region" description="Basic and acidic residues" evidence="1">
    <location>
        <begin position="158"/>
        <end position="169"/>
    </location>
</feature>
<organism evidence="2 3">
    <name type="scientific">Hypholoma sublateritium (strain FD-334 SS-4)</name>
    <dbReference type="NCBI Taxonomy" id="945553"/>
    <lineage>
        <taxon>Eukaryota</taxon>
        <taxon>Fungi</taxon>
        <taxon>Dikarya</taxon>
        <taxon>Basidiomycota</taxon>
        <taxon>Agaricomycotina</taxon>
        <taxon>Agaricomycetes</taxon>
        <taxon>Agaricomycetidae</taxon>
        <taxon>Agaricales</taxon>
        <taxon>Agaricineae</taxon>
        <taxon>Strophariaceae</taxon>
        <taxon>Hypholoma</taxon>
    </lineage>
</organism>
<keyword evidence="3" id="KW-1185">Reference proteome</keyword>
<reference evidence="3" key="1">
    <citation type="submission" date="2014-04" db="EMBL/GenBank/DDBJ databases">
        <title>Evolutionary Origins and Diversification of the Mycorrhizal Mutualists.</title>
        <authorList>
            <consortium name="DOE Joint Genome Institute"/>
            <consortium name="Mycorrhizal Genomics Consortium"/>
            <person name="Kohler A."/>
            <person name="Kuo A."/>
            <person name="Nagy L.G."/>
            <person name="Floudas D."/>
            <person name="Copeland A."/>
            <person name="Barry K.W."/>
            <person name="Cichocki N."/>
            <person name="Veneault-Fourrey C."/>
            <person name="LaButti K."/>
            <person name="Lindquist E.A."/>
            <person name="Lipzen A."/>
            <person name="Lundell T."/>
            <person name="Morin E."/>
            <person name="Murat C."/>
            <person name="Riley R."/>
            <person name="Ohm R."/>
            <person name="Sun H."/>
            <person name="Tunlid A."/>
            <person name="Henrissat B."/>
            <person name="Grigoriev I.V."/>
            <person name="Hibbett D.S."/>
            <person name="Martin F."/>
        </authorList>
    </citation>
    <scope>NUCLEOTIDE SEQUENCE [LARGE SCALE GENOMIC DNA]</scope>
    <source>
        <strain evidence="3">FD-334 SS-4</strain>
    </source>
</reference>
<name>A0A0D2LRJ3_HYPSF</name>
<protein>
    <submittedName>
        <fullName evidence="2">Uncharacterized protein</fullName>
    </submittedName>
</protein>
<evidence type="ECO:0000313" key="3">
    <source>
        <dbReference type="Proteomes" id="UP000054270"/>
    </source>
</evidence>
<dbReference type="EMBL" id="KN817740">
    <property type="protein sequence ID" value="KJA13448.1"/>
    <property type="molecule type" value="Genomic_DNA"/>
</dbReference>
<dbReference type="AlphaFoldDB" id="A0A0D2LRJ3"/>
<gene>
    <name evidence="2" type="ORF">HYPSUDRAFT_209519</name>
</gene>
<dbReference type="Proteomes" id="UP000054270">
    <property type="component" value="Unassembled WGS sequence"/>
</dbReference>
<accession>A0A0D2LRJ3</accession>
<proteinExistence type="predicted"/>